<evidence type="ECO:0000256" key="5">
    <source>
        <dbReference type="ARBA" id="ARBA00022840"/>
    </source>
</evidence>
<keyword evidence="4 6" id="KW-0418">Kinase</keyword>
<comment type="similarity">
    <text evidence="1 6 7">Belongs to the acetokinase family.</text>
</comment>
<dbReference type="PIRSF" id="PIRSF000722">
    <property type="entry name" value="Acetate_prop_kin"/>
    <property type="match status" value="1"/>
</dbReference>
<protein>
    <recommendedName>
        <fullName evidence="6">Acetate kinase</fullName>
        <ecNumber evidence="6">2.7.2.1</ecNumber>
    </recommendedName>
    <alternativeName>
        <fullName evidence="6">Acetokinase</fullName>
    </alternativeName>
</protein>
<proteinExistence type="inferred from homology"/>
<evidence type="ECO:0000256" key="1">
    <source>
        <dbReference type="ARBA" id="ARBA00008748"/>
    </source>
</evidence>
<organism evidence="8 9">
    <name type="scientific">Candidatus Cohnella colombiensis</name>
    <dbReference type="NCBI Taxonomy" id="3121368"/>
    <lineage>
        <taxon>Bacteria</taxon>
        <taxon>Bacillati</taxon>
        <taxon>Bacillota</taxon>
        <taxon>Bacilli</taxon>
        <taxon>Bacillales</taxon>
        <taxon>Paenibacillaceae</taxon>
        <taxon>Cohnella</taxon>
    </lineage>
</organism>
<feature type="binding site" evidence="6">
    <location>
        <position position="385"/>
    </location>
    <ligand>
        <name>Mg(2+)</name>
        <dbReference type="ChEBI" id="CHEBI:18420"/>
    </ligand>
</feature>
<feature type="binding site" evidence="6">
    <location>
        <position position="7"/>
    </location>
    <ligand>
        <name>Mg(2+)</name>
        <dbReference type="ChEBI" id="CHEBI:18420"/>
    </ligand>
</feature>
<name>A0AA95EZX0_9BACL</name>
<feature type="site" description="Transition state stabilizer" evidence="6">
    <location>
        <position position="180"/>
    </location>
</feature>
<dbReference type="HAMAP" id="MF_00020">
    <property type="entry name" value="Acetate_kinase"/>
    <property type="match status" value="1"/>
</dbReference>
<evidence type="ECO:0000256" key="7">
    <source>
        <dbReference type="RuleBase" id="RU003835"/>
    </source>
</evidence>
<sequence length="423" mass="47083">MKVLVINAGSSSLKYQLYDMTTEKVLAKGRVERIGLDASILTHEVENKPDMREVSEILDHTTAIKKVIEMLVHRKFGVLHSMDEIEAVGHRVVHGGESFSKSVLINEEVKLEIRRLFDLAPLHNPAHMMGITAVEDNLPNIPQAVVFDTAFHQTMPKHTYLYAIPTVLYRKHKVRRYGFHGTSHDYVSKAASHYLKRPLEELKLITCHIGNGASCTAIMNGKSYDTSMGMTPLEGLMMGTRSGDMDPAIVPYAISKEDLTMNEINSMLNKHSGLLGISGVSGDLREVIEAMDEGNNNAKVAFEMYVYRIKKYIGAYIAAMNGVDAIIFTAGVGENSSILRQKVCEDMSFFGIDFDEAKNVVRSSEPRDITSDESKVKVLVVPTNEELIIARDTYRLVLEAIETEKARAEAETFKPSELPEGSD</sequence>
<evidence type="ECO:0000256" key="3">
    <source>
        <dbReference type="ARBA" id="ARBA00022741"/>
    </source>
</evidence>
<reference evidence="8" key="1">
    <citation type="submission" date="2023-03" db="EMBL/GenBank/DDBJ databases">
        <title>Andean soil-derived lignocellulolytic bacterial consortium as a source of novel taxa and putative plastic-active enzymes.</title>
        <authorList>
            <person name="Diaz-Garcia L."/>
            <person name="Chuvochina M."/>
            <person name="Feuerriegel G."/>
            <person name="Bunk B."/>
            <person name="Sproer C."/>
            <person name="Streit W.R."/>
            <person name="Rodriguez L.M."/>
            <person name="Overmann J."/>
            <person name="Jimenez D.J."/>
        </authorList>
    </citation>
    <scope>NUCLEOTIDE SEQUENCE</scope>
    <source>
        <strain evidence="8">MAG 2441</strain>
    </source>
</reference>
<feature type="binding site" evidence="6">
    <location>
        <begin position="331"/>
        <end position="335"/>
    </location>
    <ligand>
        <name>ATP</name>
        <dbReference type="ChEBI" id="CHEBI:30616"/>
    </ligand>
</feature>
<keyword evidence="9" id="KW-1185">Reference proteome</keyword>
<feature type="binding site" evidence="6">
    <location>
        <begin position="208"/>
        <end position="212"/>
    </location>
    <ligand>
        <name>ATP</name>
        <dbReference type="ChEBI" id="CHEBI:30616"/>
    </ligand>
</feature>
<comment type="catalytic activity">
    <reaction evidence="6">
        <text>acetate + ATP = acetyl phosphate + ADP</text>
        <dbReference type="Rhea" id="RHEA:11352"/>
        <dbReference type="ChEBI" id="CHEBI:22191"/>
        <dbReference type="ChEBI" id="CHEBI:30089"/>
        <dbReference type="ChEBI" id="CHEBI:30616"/>
        <dbReference type="ChEBI" id="CHEBI:456216"/>
        <dbReference type="EC" id="2.7.2.1"/>
    </reaction>
</comment>
<dbReference type="InterPro" id="IPR004372">
    <property type="entry name" value="Ac/propionate_kinase"/>
</dbReference>
<evidence type="ECO:0000313" key="8">
    <source>
        <dbReference type="EMBL" id="WEK55742.1"/>
    </source>
</evidence>
<dbReference type="GO" id="GO:0008776">
    <property type="term" value="F:acetate kinase activity"/>
    <property type="evidence" value="ECO:0007669"/>
    <property type="project" value="UniProtKB-UniRule"/>
</dbReference>
<dbReference type="InterPro" id="IPR043129">
    <property type="entry name" value="ATPase_NBD"/>
</dbReference>
<dbReference type="PANTHER" id="PTHR21060:SF15">
    <property type="entry name" value="ACETATE KINASE-RELATED"/>
    <property type="match status" value="1"/>
</dbReference>
<keyword evidence="2 6" id="KW-0808">Transferase</keyword>
<gene>
    <name evidence="6" type="primary">ackA</name>
    <name evidence="8" type="ORF">P0Y55_06770</name>
</gene>
<keyword evidence="6" id="KW-0479">Metal-binding</keyword>
<dbReference type="GO" id="GO:0000287">
    <property type="term" value="F:magnesium ion binding"/>
    <property type="evidence" value="ECO:0007669"/>
    <property type="project" value="UniProtKB-UniRule"/>
</dbReference>
<dbReference type="Proteomes" id="UP001178662">
    <property type="component" value="Chromosome"/>
</dbReference>
<dbReference type="NCBIfam" id="TIGR00016">
    <property type="entry name" value="ackA"/>
    <property type="match status" value="1"/>
</dbReference>
<evidence type="ECO:0000256" key="4">
    <source>
        <dbReference type="ARBA" id="ARBA00022777"/>
    </source>
</evidence>
<feature type="binding site" evidence="6">
    <location>
        <position position="91"/>
    </location>
    <ligand>
        <name>substrate</name>
    </ligand>
</feature>
<keyword evidence="3 6" id="KW-0547">Nucleotide-binding</keyword>
<dbReference type="GO" id="GO:0005737">
    <property type="term" value="C:cytoplasm"/>
    <property type="evidence" value="ECO:0007669"/>
    <property type="project" value="UniProtKB-SubCell"/>
</dbReference>
<dbReference type="CDD" id="cd24010">
    <property type="entry name" value="ASKHA_NBD_AcK_PK"/>
    <property type="match status" value="1"/>
</dbReference>
<comment type="function">
    <text evidence="6">Catalyzes the formation of acetyl phosphate from acetate and ATP. Can also catalyze the reverse reaction.</text>
</comment>
<comment type="cofactor">
    <cofactor evidence="6">
        <name>Mg(2+)</name>
        <dbReference type="ChEBI" id="CHEBI:18420"/>
    </cofactor>
    <cofactor evidence="6">
        <name>Mn(2+)</name>
        <dbReference type="ChEBI" id="CHEBI:29035"/>
    </cofactor>
    <text evidence="6">Mg(2+). Can also accept Mn(2+).</text>
</comment>
<dbReference type="InterPro" id="IPR000890">
    <property type="entry name" value="Aliphatic_acid_kin_short-chain"/>
</dbReference>
<dbReference type="GO" id="GO:0005524">
    <property type="term" value="F:ATP binding"/>
    <property type="evidence" value="ECO:0007669"/>
    <property type="project" value="UniProtKB-KW"/>
</dbReference>
<dbReference type="AlphaFoldDB" id="A0AA95EZX0"/>
<keyword evidence="5 6" id="KW-0067">ATP-binding</keyword>
<dbReference type="PANTHER" id="PTHR21060">
    <property type="entry name" value="ACETATE KINASE"/>
    <property type="match status" value="1"/>
</dbReference>
<dbReference type="GO" id="GO:0006085">
    <property type="term" value="P:acetyl-CoA biosynthetic process"/>
    <property type="evidence" value="ECO:0007669"/>
    <property type="project" value="UniProtKB-UniRule"/>
</dbReference>
<feature type="binding site" evidence="6">
    <location>
        <position position="14"/>
    </location>
    <ligand>
        <name>ATP</name>
        <dbReference type="ChEBI" id="CHEBI:30616"/>
    </ligand>
</feature>
<comment type="pathway">
    <text evidence="6">Metabolic intermediate biosynthesis; acetyl-CoA biosynthesis; acetyl-CoA from acetate: step 1/2.</text>
</comment>
<feature type="site" description="Transition state stabilizer" evidence="6">
    <location>
        <position position="241"/>
    </location>
</feature>
<dbReference type="PROSITE" id="PS01075">
    <property type="entry name" value="ACETATE_KINASE_1"/>
    <property type="match status" value="1"/>
</dbReference>
<dbReference type="GO" id="GO:0006083">
    <property type="term" value="P:acetate metabolic process"/>
    <property type="evidence" value="ECO:0007669"/>
    <property type="project" value="TreeGrafter"/>
</dbReference>
<evidence type="ECO:0000256" key="2">
    <source>
        <dbReference type="ARBA" id="ARBA00022679"/>
    </source>
</evidence>
<dbReference type="EC" id="2.7.2.1" evidence="6"/>
<evidence type="ECO:0000313" key="9">
    <source>
        <dbReference type="Proteomes" id="UP001178662"/>
    </source>
</evidence>
<comment type="subunit">
    <text evidence="6">Homodimer.</text>
</comment>
<feature type="binding site" evidence="6">
    <location>
        <begin position="283"/>
        <end position="285"/>
    </location>
    <ligand>
        <name>ATP</name>
        <dbReference type="ChEBI" id="CHEBI:30616"/>
    </ligand>
</feature>
<comment type="subcellular location">
    <subcellularLocation>
        <location evidence="6">Cytoplasm</location>
    </subcellularLocation>
</comment>
<dbReference type="EMBL" id="CP119317">
    <property type="protein sequence ID" value="WEK55742.1"/>
    <property type="molecule type" value="Genomic_DNA"/>
</dbReference>
<feature type="active site" description="Proton donor/acceptor" evidence="6">
    <location>
        <position position="148"/>
    </location>
</feature>
<dbReference type="Gene3D" id="3.30.420.40">
    <property type="match status" value="2"/>
</dbReference>
<keyword evidence="6" id="KW-0963">Cytoplasm</keyword>
<dbReference type="InterPro" id="IPR023865">
    <property type="entry name" value="Aliphatic_acid_kinase_CS"/>
</dbReference>
<dbReference type="PRINTS" id="PR00471">
    <property type="entry name" value="ACETATEKNASE"/>
</dbReference>
<evidence type="ECO:0000256" key="6">
    <source>
        <dbReference type="HAMAP-Rule" id="MF_00020"/>
    </source>
</evidence>
<accession>A0AA95EZX0</accession>
<dbReference type="SUPFAM" id="SSF53067">
    <property type="entry name" value="Actin-like ATPase domain"/>
    <property type="match status" value="2"/>
</dbReference>
<keyword evidence="6" id="KW-0460">Magnesium</keyword>
<dbReference type="Pfam" id="PF00871">
    <property type="entry name" value="Acetate_kinase"/>
    <property type="match status" value="1"/>
</dbReference>